<dbReference type="Pfam" id="PF02698">
    <property type="entry name" value="DUF218"/>
    <property type="match status" value="1"/>
</dbReference>
<dbReference type="GO" id="GO:0043164">
    <property type="term" value="P:Gram-negative-bacterium-type cell wall biogenesis"/>
    <property type="evidence" value="ECO:0007669"/>
    <property type="project" value="TreeGrafter"/>
</dbReference>
<dbReference type="STRING" id="1436961.SAMN05421739_1011059"/>
<proteinExistence type="predicted"/>
<evidence type="ECO:0000313" key="3">
    <source>
        <dbReference type="EMBL" id="SFG15883.1"/>
    </source>
</evidence>
<dbReference type="PANTHER" id="PTHR30336:SF4">
    <property type="entry name" value="ENVELOPE BIOGENESIS FACTOR ELYC"/>
    <property type="match status" value="1"/>
</dbReference>
<dbReference type="Pfam" id="PF00045">
    <property type="entry name" value="Hemopexin"/>
    <property type="match status" value="2"/>
</dbReference>
<dbReference type="PANTHER" id="PTHR30336">
    <property type="entry name" value="INNER MEMBRANE PROTEIN, PROBABLE PERMEASE"/>
    <property type="match status" value="1"/>
</dbReference>
<dbReference type="InterPro" id="IPR036375">
    <property type="entry name" value="Hemopexin-like_dom_sf"/>
</dbReference>
<accession>A0A1I2PKD5</accession>
<dbReference type="GO" id="GO:0000270">
    <property type="term" value="P:peptidoglycan metabolic process"/>
    <property type="evidence" value="ECO:0007669"/>
    <property type="project" value="TreeGrafter"/>
</dbReference>
<dbReference type="PROSITE" id="PS51642">
    <property type="entry name" value="HEMOPEXIN_2"/>
    <property type="match status" value="3"/>
</dbReference>
<evidence type="ECO:0000313" key="4">
    <source>
        <dbReference type="Proteomes" id="UP000198724"/>
    </source>
</evidence>
<dbReference type="InterPro" id="IPR014729">
    <property type="entry name" value="Rossmann-like_a/b/a_fold"/>
</dbReference>
<feature type="chain" id="PRO_5011773195" evidence="1">
    <location>
        <begin position="30"/>
        <end position="415"/>
    </location>
</feature>
<reference evidence="4" key="1">
    <citation type="submission" date="2016-10" db="EMBL/GenBank/DDBJ databases">
        <authorList>
            <person name="Varghese N."/>
            <person name="Submissions S."/>
        </authorList>
    </citation>
    <scope>NUCLEOTIDE SEQUENCE [LARGE SCALE GENOMIC DNA]</scope>
    <source>
        <strain evidence="4">LP51</strain>
    </source>
</reference>
<evidence type="ECO:0000256" key="1">
    <source>
        <dbReference type="SAM" id="SignalP"/>
    </source>
</evidence>
<protein>
    <submittedName>
        <fullName evidence="3">Hemopexin</fullName>
    </submittedName>
</protein>
<dbReference type="Proteomes" id="UP000198724">
    <property type="component" value="Unassembled WGS sequence"/>
</dbReference>
<keyword evidence="1" id="KW-0732">Signal</keyword>
<evidence type="ECO:0000259" key="2">
    <source>
        <dbReference type="Pfam" id="PF02698"/>
    </source>
</evidence>
<dbReference type="GO" id="GO:0005886">
    <property type="term" value="C:plasma membrane"/>
    <property type="evidence" value="ECO:0007669"/>
    <property type="project" value="TreeGrafter"/>
</dbReference>
<dbReference type="SUPFAM" id="SSF50923">
    <property type="entry name" value="Hemopexin-like domain"/>
    <property type="match status" value="1"/>
</dbReference>
<dbReference type="Gene3D" id="3.40.50.620">
    <property type="entry name" value="HUPs"/>
    <property type="match status" value="1"/>
</dbReference>
<dbReference type="InterPro" id="IPR051599">
    <property type="entry name" value="Cell_Envelope_Assoc"/>
</dbReference>
<feature type="domain" description="DUF218" evidence="2">
    <location>
        <begin position="40"/>
        <end position="157"/>
    </location>
</feature>
<dbReference type="Gene3D" id="2.110.10.10">
    <property type="entry name" value="Hemopexin-like domain"/>
    <property type="match status" value="2"/>
</dbReference>
<dbReference type="AlphaFoldDB" id="A0A1I2PKD5"/>
<dbReference type="InterPro" id="IPR003848">
    <property type="entry name" value="DUF218"/>
</dbReference>
<dbReference type="EMBL" id="FOOT01000001">
    <property type="protein sequence ID" value="SFG15883.1"/>
    <property type="molecule type" value="Genomic_DNA"/>
</dbReference>
<dbReference type="CDD" id="cd06259">
    <property type="entry name" value="YdcF-like"/>
    <property type="match status" value="1"/>
</dbReference>
<dbReference type="RefSeq" id="WP_092099401.1">
    <property type="nucleotide sequence ID" value="NZ_FOOT01000001.1"/>
</dbReference>
<feature type="signal peptide" evidence="1">
    <location>
        <begin position="1"/>
        <end position="29"/>
    </location>
</feature>
<keyword evidence="4" id="KW-1185">Reference proteome</keyword>
<dbReference type="OrthoDB" id="700426at2"/>
<sequence>MRNGILGKLSIRWVFILLAIQVTSLQAVAQQQPAAQRNGMLILGSADRNTLVERVEVGYRLFASSPSFDYIVVSGGCAAHQSKICEASEMRELLVAKGVPAEIIFEEEKSKTTVQNYTYSRLLRKADGTKVIRPGDKLYVVSNHWHAIPVAARFTANDSVTAVYHIEGGILPKSTDKVNYTNIFDPQVKSEVYVAKALWPMVGAGFTVENKKKREHTTYRLINDLVYVESTGKAGSGSVEKIAHTLPAIPAAWVGEVDAVYFNSSDNKVYIFKGTEYARFSPEAKTLDAGFPKPLADLVKNLPTHWHKGYLDAAFYNPKSKEVFLFKGEEYLQVPAGKNKGAGEPQQISTLVSDWPFAWGSGNLDAADYNSRENKVYLFRGKEYVVISLEGGMKVEPDYPKNIEVAWPESILGKK</sequence>
<name>A0A1I2PKD5_9BACT</name>
<organism evidence="3 4">
    <name type="scientific">Pontibacter chinhatensis</name>
    <dbReference type="NCBI Taxonomy" id="1436961"/>
    <lineage>
        <taxon>Bacteria</taxon>
        <taxon>Pseudomonadati</taxon>
        <taxon>Bacteroidota</taxon>
        <taxon>Cytophagia</taxon>
        <taxon>Cytophagales</taxon>
        <taxon>Hymenobacteraceae</taxon>
        <taxon>Pontibacter</taxon>
    </lineage>
</organism>
<gene>
    <name evidence="3" type="ORF">SAMN05421739_1011059</name>
</gene>
<dbReference type="InterPro" id="IPR018487">
    <property type="entry name" value="Hemopexin-like_repeat"/>
</dbReference>
<dbReference type="SMART" id="SM00120">
    <property type="entry name" value="HX"/>
    <property type="match status" value="3"/>
</dbReference>